<organism evidence="1">
    <name type="scientific">Apophua simplicipes ichnovirus</name>
    <dbReference type="NCBI Taxonomy" id="1329648"/>
    <lineage>
        <taxon>Viruses</taxon>
        <taxon>Viruses incertae sedis</taxon>
        <taxon>Polydnaviriformidae</taxon>
        <taxon>Ichnoviriform</taxon>
    </lineage>
</organism>
<protein>
    <submittedName>
        <fullName evidence="1">AsIV-cont00086-ORF1</fullName>
    </submittedName>
</protein>
<proteinExistence type="predicted"/>
<name>S5DR95_9VIRU</name>
<sequence>MDHINTVKYHTTLTLDRVKFNIRTKLREDMTIRVVKNSWSGLTTKLKALNSGYAALGQDDDDEKRHVGSVTVKSDLELKLAALRQKYYPMKQ</sequence>
<accession>S5DR95</accession>
<reference evidence="1" key="1">
    <citation type="journal article" date="2013" name="J. Gen. Virol.">
        <title>Ultrastructural and genomic characterization of a second banchine polydnavirus confirms the existence of shared features within this ichnovirus lineage.</title>
        <authorList>
            <person name="Djoumad A."/>
            <person name="Stoltz D."/>
            <person name="Beliveau C."/>
            <person name="Boyle B."/>
            <person name="Kuhn L."/>
            <person name="Cusson M."/>
        </authorList>
    </citation>
    <scope>NUCLEOTIDE SEQUENCE</scope>
</reference>
<evidence type="ECO:0000313" key="1">
    <source>
        <dbReference type="EMBL" id="AGQ20198.1"/>
    </source>
</evidence>
<dbReference type="EMBL" id="KC752292">
    <property type="protein sequence ID" value="AGQ20198.1"/>
    <property type="molecule type" value="Genomic_DNA"/>
</dbReference>